<dbReference type="AlphaFoldDB" id="A0A494Z0B9"/>
<keyword evidence="3" id="KW-1185">Reference proteome</keyword>
<dbReference type="OrthoDB" id="9784844at2"/>
<name>A0A494Z0B9_9BACI</name>
<evidence type="ECO:0000256" key="1">
    <source>
        <dbReference type="SAM" id="Phobius"/>
    </source>
</evidence>
<keyword evidence="1" id="KW-0812">Transmembrane</keyword>
<feature type="transmembrane region" description="Helical" evidence="1">
    <location>
        <begin position="103"/>
        <end position="125"/>
    </location>
</feature>
<evidence type="ECO:0008006" key="4">
    <source>
        <dbReference type="Google" id="ProtNLM"/>
    </source>
</evidence>
<feature type="transmembrane region" description="Helical" evidence="1">
    <location>
        <begin position="20"/>
        <end position="41"/>
    </location>
</feature>
<feature type="transmembrane region" description="Helical" evidence="1">
    <location>
        <begin position="193"/>
        <end position="211"/>
    </location>
</feature>
<gene>
    <name evidence="2" type="ORF">D8M05_09005</name>
</gene>
<proteinExistence type="predicted"/>
<protein>
    <recommendedName>
        <fullName evidence="4">DUF975 family protein</fullName>
    </recommendedName>
</protein>
<organism evidence="2 3">
    <name type="scientific">Oceanobacillus bengalensis</name>
    <dbReference type="NCBI Taxonomy" id="1435466"/>
    <lineage>
        <taxon>Bacteria</taxon>
        <taxon>Bacillati</taxon>
        <taxon>Bacillota</taxon>
        <taxon>Bacilli</taxon>
        <taxon>Bacillales</taxon>
        <taxon>Bacillaceae</taxon>
        <taxon>Oceanobacillus</taxon>
    </lineage>
</organism>
<feature type="transmembrane region" description="Helical" evidence="1">
    <location>
        <begin position="61"/>
        <end position="82"/>
    </location>
</feature>
<sequence length="254" mass="29229">MIGAAFRDALDILNRNWLKIIGMVLLIYIVKLLMGTLPIQGTIILRFDPLAMVTSESLRTLIVRALTNGILFFILIQYITLTKQTMRGRLVTAITYPFRHPRLLYKGTIVLFLTNIILYFFWMLILYTGLGGTLIYAGGLSVRSGFVILVIVLLYVLLFWLFAGISQALYLLHDDPKLSTFRSIKESFSLMKGSRWSLLGLFVLTGLGLIIGMYLFIVGAIFTLVLYEVVRLAFYQELLRRKRQREWQDKLEEE</sequence>
<keyword evidence="1" id="KW-1133">Transmembrane helix</keyword>
<feature type="transmembrane region" description="Helical" evidence="1">
    <location>
        <begin position="145"/>
        <end position="172"/>
    </location>
</feature>
<comment type="caution">
    <text evidence="2">The sequence shown here is derived from an EMBL/GenBank/DDBJ whole genome shotgun (WGS) entry which is preliminary data.</text>
</comment>
<dbReference type="Proteomes" id="UP000281813">
    <property type="component" value="Unassembled WGS sequence"/>
</dbReference>
<keyword evidence="1" id="KW-0472">Membrane</keyword>
<evidence type="ECO:0000313" key="3">
    <source>
        <dbReference type="Proteomes" id="UP000281813"/>
    </source>
</evidence>
<dbReference type="RefSeq" id="WP_121130882.1">
    <property type="nucleotide sequence ID" value="NZ_JBHUFK010000062.1"/>
</dbReference>
<accession>A0A494Z0B9</accession>
<evidence type="ECO:0000313" key="2">
    <source>
        <dbReference type="EMBL" id="RKQ15886.1"/>
    </source>
</evidence>
<dbReference type="EMBL" id="RBZO01000011">
    <property type="protein sequence ID" value="RKQ15886.1"/>
    <property type="molecule type" value="Genomic_DNA"/>
</dbReference>
<reference evidence="2 3" key="1">
    <citation type="journal article" date="2015" name="Antonie Van Leeuwenhoek">
        <title>Oceanobacillus bengalensis sp. nov., a bacterium isolated from seawater of the Bay of Bengal.</title>
        <authorList>
            <person name="Yongchang O."/>
            <person name="Xiang W."/>
            <person name="Wang G."/>
        </authorList>
    </citation>
    <scope>NUCLEOTIDE SEQUENCE [LARGE SCALE GENOMIC DNA]</scope>
    <source>
        <strain evidence="2 3">MCCC 1K00260</strain>
    </source>
</reference>